<evidence type="ECO:0000256" key="3">
    <source>
        <dbReference type="ARBA" id="ARBA00023163"/>
    </source>
</evidence>
<dbReference type="PANTHER" id="PTHR30055">
    <property type="entry name" value="HTH-TYPE TRANSCRIPTIONAL REGULATOR RUTR"/>
    <property type="match status" value="1"/>
</dbReference>
<keyword evidence="2 4" id="KW-0238">DNA-binding</keyword>
<comment type="caution">
    <text evidence="7">The sequence shown here is derived from an EMBL/GenBank/DDBJ whole genome shotgun (WGS) entry which is preliminary data.</text>
</comment>
<name>A0ABT6FJX2_9BACT</name>
<dbReference type="PANTHER" id="PTHR30055:SF234">
    <property type="entry name" value="HTH-TYPE TRANSCRIPTIONAL REGULATOR BETI"/>
    <property type="match status" value="1"/>
</dbReference>
<dbReference type="InterPro" id="IPR001647">
    <property type="entry name" value="HTH_TetR"/>
</dbReference>
<evidence type="ECO:0000256" key="1">
    <source>
        <dbReference type="ARBA" id="ARBA00023015"/>
    </source>
</evidence>
<accession>A0ABT6FJX2</accession>
<organism evidence="7 8">
    <name type="scientific">Paludisphaera mucosa</name>
    <dbReference type="NCBI Taxonomy" id="3030827"/>
    <lineage>
        <taxon>Bacteria</taxon>
        <taxon>Pseudomonadati</taxon>
        <taxon>Planctomycetota</taxon>
        <taxon>Planctomycetia</taxon>
        <taxon>Isosphaerales</taxon>
        <taxon>Isosphaeraceae</taxon>
        <taxon>Paludisphaera</taxon>
    </lineage>
</organism>
<reference evidence="7 8" key="1">
    <citation type="submission" date="2023-03" db="EMBL/GenBank/DDBJ databases">
        <title>Paludisphaera mucosa sp. nov. a novel planctomycete from northern fen.</title>
        <authorList>
            <person name="Ivanova A."/>
        </authorList>
    </citation>
    <scope>NUCLEOTIDE SEQUENCE [LARGE SCALE GENOMIC DNA]</scope>
    <source>
        <strain evidence="7 8">Pla2</strain>
    </source>
</reference>
<proteinExistence type="predicted"/>
<dbReference type="PRINTS" id="PR00455">
    <property type="entry name" value="HTHTETR"/>
</dbReference>
<dbReference type="InterPro" id="IPR009057">
    <property type="entry name" value="Homeodomain-like_sf"/>
</dbReference>
<dbReference type="RefSeq" id="WP_277864121.1">
    <property type="nucleotide sequence ID" value="NZ_JARRAG010000002.1"/>
</dbReference>
<evidence type="ECO:0000313" key="8">
    <source>
        <dbReference type="Proteomes" id="UP001216907"/>
    </source>
</evidence>
<keyword evidence="8" id="KW-1185">Reference proteome</keyword>
<feature type="compositionally biased region" description="Basic and acidic residues" evidence="5">
    <location>
        <begin position="11"/>
        <end position="20"/>
    </location>
</feature>
<dbReference type="Pfam" id="PF00440">
    <property type="entry name" value="TetR_N"/>
    <property type="match status" value="1"/>
</dbReference>
<dbReference type="Gene3D" id="1.10.357.10">
    <property type="entry name" value="Tetracycline Repressor, domain 2"/>
    <property type="match status" value="1"/>
</dbReference>
<evidence type="ECO:0000256" key="4">
    <source>
        <dbReference type="PROSITE-ProRule" id="PRU00335"/>
    </source>
</evidence>
<dbReference type="EMBL" id="JARRAG010000002">
    <property type="protein sequence ID" value="MDG3007849.1"/>
    <property type="molecule type" value="Genomic_DNA"/>
</dbReference>
<dbReference type="InterPro" id="IPR050109">
    <property type="entry name" value="HTH-type_TetR-like_transc_reg"/>
</dbReference>
<dbReference type="SUPFAM" id="SSF46689">
    <property type="entry name" value="Homeodomain-like"/>
    <property type="match status" value="1"/>
</dbReference>
<feature type="domain" description="HTH tetR-type" evidence="6">
    <location>
        <begin position="23"/>
        <end position="83"/>
    </location>
</feature>
<feature type="compositionally biased region" description="Basic residues" evidence="5">
    <location>
        <begin position="1"/>
        <end position="10"/>
    </location>
</feature>
<gene>
    <name evidence="7" type="ORF">PZE19_29140</name>
</gene>
<evidence type="ECO:0000259" key="6">
    <source>
        <dbReference type="PROSITE" id="PS50977"/>
    </source>
</evidence>
<sequence length="205" mass="22211">MDSNKSRVKRERSAVEPRRRPGKERVAALLAAAAAVIAERGYEAATMTEIAARAGALVGSLYHFFPNKEAVGEALIRRFEGILDEAFDAIDARAGSMSSGDLADALLDLMLDIRGESKALVPLLEAREEWSAKGRDLLDRMLRRIAATLTIRSPGLDPEAARSLAVVVLQNMKAVKALTADDAPAAAEMRAMTRLYLESRLPDHG</sequence>
<dbReference type="PROSITE" id="PS50977">
    <property type="entry name" value="HTH_TETR_2"/>
    <property type="match status" value="1"/>
</dbReference>
<keyword evidence="1" id="KW-0805">Transcription regulation</keyword>
<evidence type="ECO:0000256" key="5">
    <source>
        <dbReference type="SAM" id="MobiDB-lite"/>
    </source>
</evidence>
<protein>
    <submittedName>
        <fullName evidence="7">Helix-turn-helix domain containing protein</fullName>
    </submittedName>
</protein>
<dbReference type="Proteomes" id="UP001216907">
    <property type="component" value="Unassembled WGS sequence"/>
</dbReference>
<evidence type="ECO:0000313" key="7">
    <source>
        <dbReference type="EMBL" id="MDG3007849.1"/>
    </source>
</evidence>
<keyword evidence="3" id="KW-0804">Transcription</keyword>
<feature type="region of interest" description="Disordered" evidence="5">
    <location>
        <begin position="1"/>
        <end position="20"/>
    </location>
</feature>
<evidence type="ECO:0000256" key="2">
    <source>
        <dbReference type="ARBA" id="ARBA00023125"/>
    </source>
</evidence>
<feature type="DNA-binding region" description="H-T-H motif" evidence="4">
    <location>
        <begin position="46"/>
        <end position="65"/>
    </location>
</feature>